<keyword evidence="1" id="KW-0812">Transmembrane</keyword>
<dbReference type="Proteomes" id="UP000050421">
    <property type="component" value="Unassembled WGS sequence"/>
</dbReference>
<accession>A0A0P7YDJ1</accession>
<evidence type="ECO:0008006" key="4">
    <source>
        <dbReference type="Google" id="ProtNLM"/>
    </source>
</evidence>
<sequence length="152" mass="17291">MIVIKPKGSTYFSLGLIVVALLAGLIFILRDFAYKGSFGLWFYLIAASLITLVLLMLLVKMMAGFRFITAGRDQIIVKLPLRGYQKAYPITDILAWEEEVILANKKEFRQLTVAFSDQQSISVSNHEHEAYSELVKYLRKKSAKKEVKNKKA</sequence>
<dbReference type="AlphaFoldDB" id="A0A0P7YDJ1"/>
<evidence type="ECO:0000256" key="1">
    <source>
        <dbReference type="SAM" id="Phobius"/>
    </source>
</evidence>
<gene>
    <name evidence="2" type="ORF">HLUCCX10_05140</name>
</gene>
<dbReference type="EMBL" id="LJXT01000022">
    <property type="protein sequence ID" value="KPQ18693.1"/>
    <property type="molecule type" value="Genomic_DNA"/>
</dbReference>
<organism evidence="2 3">
    <name type="scientific">Algoriphagus marincola HL-49</name>
    <dbReference type="NCBI Taxonomy" id="1305737"/>
    <lineage>
        <taxon>Bacteria</taxon>
        <taxon>Pseudomonadati</taxon>
        <taxon>Bacteroidota</taxon>
        <taxon>Cytophagia</taxon>
        <taxon>Cytophagales</taxon>
        <taxon>Cyclobacteriaceae</taxon>
        <taxon>Algoriphagus</taxon>
    </lineage>
</organism>
<feature type="transmembrane region" description="Helical" evidence="1">
    <location>
        <begin position="12"/>
        <end position="29"/>
    </location>
</feature>
<proteinExistence type="predicted"/>
<comment type="caution">
    <text evidence="2">The sequence shown here is derived from an EMBL/GenBank/DDBJ whole genome shotgun (WGS) entry which is preliminary data.</text>
</comment>
<evidence type="ECO:0000313" key="2">
    <source>
        <dbReference type="EMBL" id="KPQ18693.1"/>
    </source>
</evidence>
<dbReference type="OrthoDB" id="981130at2"/>
<feature type="transmembrane region" description="Helical" evidence="1">
    <location>
        <begin position="41"/>
        <end position="59"/>
    </location>
</feature>
<evidence type="ECO:0000313" key="3">
    <source>
        <dbReference type="Proteomes" id="UP000050421"/>
    </source>
</evidence>
<name>A0A0P7YDJ1_9BACT</name>
<keyword evidence="1" id="KW-0472">Membrane</keyword>
<dbReference type="STRING" id="1305737.GCA_000526355_01900"/>
<protein>
    <recommendedName>
        <fullName evidence="4">PH domain-containing protein</fullName>
    </recommendedName>
</protein>
<dbReference type="PATRIC" id="fig|1305737.6.peg.1684"/>
<dbReference type="eggNOG" id="ENOG5033HCU">
    <property type="taxonomic scope" value="Bacteria"/>
</dbReference>
<keyword evidence="1" id="KW-1133">Transmembrane helix</keyword>
<reference evidence="2 3" key="1">
    <citation type="submission" date="2015-09" db="EMBL/GenBank/DDBJ databases">
        <title>Identification and resolution of microdiversity through metagenomic sequencing of parallel consortia.</title>
        <authorList>
            <person name="Nelson W.C."/>
            <person name="Romine M.F."/>
            <person name="Lindemann S.R."/>
        </authorList>
    </citation>
    <scope>NUCLEOTIDE SEQUENCE [LARGE SCALE GENOMIC DNA]</scope>
    <source>
        <strain evidence="2">HL-49</strain>
    </source>
</reference>